<dbReference type="HOGENOM" id="CLU_000288_7_36_1"/>
<name>Q4V5C8_DROME</name>
<sequence length="108" mass="11533">MASHGEKGNQRLRRITSVQPGALSYEELVKEGTFSRIYAGKLGESCEALVKTVIDGASLTQVACLLQDASLLIGVSHQHILAPLLANTELPGPPEIAYPHPSKGNLKM</sequence>
<reference evidence="1" key="1">
    <citation type="submission" date="2005-05" db="EMBL/GenBank/DDBJ databases">
        <authorList>
            <person name="Stapleton M."/>
            <person name="Carlson J."/>
            <person name="Chavez C."/>
            <person name="Frise E."/>
            <person name="George R."/>
            <person name="Pacleb J."/>
            <person name="Park S."/>
            <person name="Wan K."/>
            <person name="Yu C."/>
            <person name="Celniker S."/>
        </authorList>
    </citation>
    <scope>NUCLEOTIDE SEQUENCE</scope>
    <source>
        <strain evidence="1">Berkeley</strain>
    </source>
</reference>
<dbReference type="ExpressionAtlas" id="Q4V5C8">
    <property type="expression patterns" value="baseline and differential"/>
</dbReference>
<protein>
    <submittedName>
        <fullName evidence="1">RH38225p</fullName>
    </submittedName>
</protein>
<dbReference type="AlphaFoldDB" id="Q4V5C8"/>
<dbReference type="EMBL" id="BT022728">
    <property type="protein sequence ID" value="AAY55144.1"/>
    <property type="molecule type" value="mRNA"/>
</dbReference>
<organism evidence="1">
    <name type="scientific">Drosophila melanogaster</name>
    <name type="common">Fruit fly</name>
    <dbReference type="NCBI Taxonomy" id="7227"/>
    <lineage>
        <taxon>Eukaryota</taxon>
        <taxon>Metazoa</taxon>
        <taxon>Ecdysozoa</taxon>
        <taxon>Arthropoda</taxon>
        <taxon>Hexapoda</taxon>
        <taxon>Insecta</taxon>
        <taxon>Pterygota</taxon>
        <taxon>Neoptera</taxon>
        <taxon>Endopterygota</taxon>
        <taxon>Diptera</taxon>
        <taxon>Brachycera</taxon>
        <taxon>Muscomorpha</taxon>
        <taxon>Ephydroidea</taxon>
        <taxon>Drosophilidae</taxon>
        <taxon>Drosophila</taxon>
        <taxon>Sophophora</taxon>
    </lineage>
</organism>
<accession>Q4V5C8</accession>
<dbReference type="VEuPathDB" id="VectorBase:FBgn0033791"/>
<proteinExistence type="evidence at transcript level"/>
<gene>
    <name evidence="1" type="primary">Drl-2</name>
</gene>
<evidence type="ECO:0000313" key="1">
    <source>
        <dbReference type="EMBL" id="AAY55144.1"/>
    </source>
</evidence>
<dbReference type="OrthoDB" id="535945at2759"/>
<dbReference type="Gene3D" id="3.30.200.20">
    <property type="entry name" value="Phosphorylase Kinase, domain 1"/>
    <property type="match status" value="1"/>
</dbReference>